<dbReference type="EMBL" id="CM001440">
    <property type="protein sequence ID" value="EHR61507.1"/>
    <property type="molecule type" value="Genomic_DNA"/>
</dbReference>
<evidence type="ECO:0000313" key="1">
    <source>
        <dbReference type="EMBL" id="EHR61507.1"/>
    </source>
</evidence>
<proteinExistence type="predicted"/>
<dbReference type="STRING" id="882082.SaccyDRAFT_2649"/>
<sequence length="271" mass="29326">MAESLHESNDPTAVRNILVVDDLGTIEYSIEGMLNRHAAVVSGRLAFEVTQVTSPDDIPATVELASALGRGYSLALVDLDFGAHRAGGSQSHGLTALRLLAEHTPATRTALYTADVEGNRELMLRAAFELCPHKPSTWISKSSPPESQAETICDLLDGKDPPLGPLRPYVFRPDHLRLHTVCGTRTQLRLWQALALGLDNRGQIAAHAGTSASTLDKFVARVRPFILDCLATPGDTQAPVARAANLALAVRFAYSNRAFFTDPELERLVAR</sequence>
<organism evidence="1 2">
    <name type="scientific">Saccharomonospora cyanea NA-134</name>
    <dbReference type="NCBI Taxonomy" id="882082"/>
    <lineage>
        <taxon>Bacteria</taxon>
        <taxon>Bacillati</taxon>
        <taxon>Actinomycetota</taxon>
        <taxon>Actinomycetes</taxon>
        <taxon>Pseudonocardiales</taxon>
        <taxon>Pseudonocardiaceae</taxon>
        <taxon>Saccharomonospora</taxon>
    </lineage>
</organism>
<dbReference type="AlphaFoldDB" id="H5XF97"/>
<keyword evidence="2" id="KW-1185">Reference proteome</keyword>
<protein>
    <recommendedName>
        <fullName evidence="3">Response regulator containing a CheY-like receiver domain and an HTH DNA-binding domain</fullName>
    </recommendedName>
</protein>
<gene>
    <name evidence="1" type="ORF">SaccyDRAFT_2649</name>
</gene>
<reference evidence="1 2" key="1">
    <citation type="submission" date="2011-11" db="EMBL/GenBank/DDBJ databases">
        <title>The Noncontiguous Finished sequence of Saccharomonospora cyanea NA-134.</title>
        <authorList>
            <consortium name="US DOE Joint Genome Institute"/>
            <person name="Lucas S."/>
            <person name="Han J."/>
            <person name="Lapidus A."/>
            <person name="Cheng J.-F."/>
            <person name="Goodwin L."/>
            <person name="Pitluck S."/>
            <person name="Peters L."/>
            <person name="Ovchinnikova G."/>
            <person name="Lu M."/>
            <person name="Detter J.C."/>
            <person name="Han C."/>
            <person name="Tapia R."/>
            <person name="Land M."/>
            <person name="Hauser L."/>
            <person name="Kyrpides N."/>
            <person name="Ivanova N."/>
            <person name="Pagani I."/>
            <person name="Brambilla E.-M."/>
            <person name="Klenk H.-P."/>
            <person name="Woyke T."/>
        </authorList>
    </citation>
    <scope>NUCLEOTIDE SEQUENCE [LARGE SCALE GENOMIC DNA]</scope>
    <source>
        <strain evidence="1 2">NA-134</strain>
    </source>
</reference>
<evidence type="ECO:0000313" key="2">
    <source>
        <dbReference type="Proteomes" id="UP000002791"/>
    </source>
</evidence>
<accession>H5XF97</accession>
<name>H5XF97_9PSEU</name>
<dbReference type="Proteomes" id="UP000002791">
    <property type="component" value="Chromosome"/>
</dbReference>
<evidence type="ECO:0008006" key="3">
    <source>
        <dbReference type="Google" id="ProtNLM"/>
    </source>
</evidence>
<dbReference type="RefSeq" id="WP_005456755.1">
    <property type="nucleotide sequence ID" value="NZ_CM001440.1"/>
</dbReference>
<dbReference type="OrthoDB" id="5176420at2"/>
<dbReference type="HOGENOM" id="CLU_1026321_0_0_11"/>
<dbReference type="eggNOG" id="COG2197">
    <property type="taxonomic scope" value="Bacteria"/>
</dbReference>